<protein>
    <submittedName>
        <fullName evidence="2">Heterokaryon incompatibility protein</fullName>
    </submittedName>
</protein>
<dbReference type="PANTHER" id="PTHR33112">
    <property type="entry name" value="DOMAIN PROTEIN, PUTATIVE-RELATED"/>
    <property type="match status" value="1"/>
</dbReference>
<proteinExistence type="predicted"/>
<reference evidence="2 3" key="1">
    <citation type="submission" date="2024-06" db="EMBL/GenBank/DDBJ databases">
        <title>Complete genome of Phlyctema vagabunda strain 19-DSS-EL-015.</title>
        <authorList>
            <person name="Fiorenzani C."/>
        </authorList>
    </citation>
    <scope>NUCLEOTIDE SEQUENCE [LARGE SCALE GENOMIC DNA]</scope>
    <source>
        <strain evidence="2 3">19-DSS-EL-015</strain>
    </source>
</reference>
<accession>A0ABR4PTV5</accession>
<dbReference type="EMBL" id="JBFCZG010000001">
    <property type="protein sequence ID" value="KAL3426699.1"/>
    <property type="molecule type" value="Genomic_DNA"/>
</dbReference>
<evidence type="ECO:0000313" key="2">
    <source>
        <dbReference type="EMBL" id="KAL3426699.1"/>
    </source>
</evidence>
<sequence>MADFKQEESITCSCGDPAHKNLEDWYKSYLNSSAREKLLVGDKLNTNALEEKIQSLLPRPSLSNDYCLSCQKLLAEWPEIIKKVPEHVPHQFNKSYQQPHFKNTVEFEAGYRNGCLLFSVSRRQEAYFTLTLTWPGLKNDCWLPADPLYCIKNYGQELFDLRKDATRLTGHGGLSQVELAKKWLDACLETHQSCKSTEDYQLPTRLIDLHSIPIRLVRSSDLTSKPRYATLSHCWGTENFHKLQQSNLEDFMNAIPEEKLTKTFQDAIYITRSLGLRYLWIDSLCIIQHCDTDWRSESAHMSFVYSGSVVTIAATGATNGTIGCFLKPAGFVGRIRIEVNTDEVWDFAPSKFYKSVVKSPLAARAWALQERLLSPRALHFSKTELFWECHHCDASESFPEGSPEFDHQHIFHRDQKPISEIWDTVVKSYTGGKLTFPSDKMVAISGIAKKAFEENQDQYLAGLWRKDIEFQILWIGAHGGRRLLTGSKYRAPSWSWASMDENGYVYYIPRFGSLEYVYYAHFLSAEVVSAGDSPFGEIEAGELRMSYSLMLAGRLKKFPNVHDGIDFTYYEVEIDSPDNAKEKFRVYPDSDDLEGRNIYLLPVLESIEKDNKRNLRGLLVLPGNSRKGEYSRAGFFNVPSSDVKEQDRFLGLLKALGKTTAEARCAETLKEPEFVDERYVITLI</sequence>
<organism evidence="2 3">
    <name type="scientific">Phlyctema vagabunda</name>
    <dbReference type="NCBI Taxonomy" id="108571"/>
    <lineage>
        <taxon>Eukaryota</taxon>
        <taxon>Fungi</taxon>
        <taxon>Dikarya</taxon>
        <taxon>Ascomycota</taxon>
        <taxon>Pezizomycotina</taxon>
        <taxon>Leotiomycetes</taxon>
        <taxon>Helotiales</taxon>
        <taxon>Dermateaceae</taxon>
        <taxon>Phlyctema</taxon>
    </lineage>
</organism>
<keyword evidence="3" id="KW-1185">Reference proteome</keyword>
<dbReference type="Pfam" id="PF06985">
    <property type="entry name" value="HET"/>
    <property type="match status" value="1"/>
</dbReference>
<dbReference type="InterPro" id="IPR010730">
    <property type="entry name" value="HET"/>
</dbReference>
<dbReference type="PANTHER" id="PTHR33112:SF16">
    <property type="entry name" value="HETEROKARYON INCOMPATIBILITY DOMAIN-CONTAINING PROTEIN"/>
    <property type="match status" value="1"/>
</dbReference>
<evidence type="ECO:0000259" key="1">
    <source>
        <dbReference type="Pfam" id="PF06985"/>
    </source>
</evidence>
<name>A0ABR4PTV5_9HELO</name>
<dbReference type="Proteomes" id="UP001629113">
    <property type="component" value="Unassembled WGS sequence"/>
</dbReference>
<gene>
    <name evidence="2" type="ORF">PVAG01_00208</name>
</gene>
<evidence type="ECO:0000313" key="3">
    <source>
        <dbReference type="Proteomes" id="UP001629113"/>
    </source>
</evidence>
<feature type="domain" description="Heterokaryon incompatibility" evidence="1">
    <location>
        <begin position="228"/>
        <end position="370"/>
    </location>
</feature>
<comment type="caution">
    <text evidence="2">The sequence shown here is derived from an EMBL/GenBank/DDBJ whole genome shotgun (WGS) entry which is preliminary data.</text>
</comment>